<dbReference type="PANTHER" id="PTHR16201">
    <property type="entry name" value="SEVEN TRANSMEMBRANE PROTEIN 1-RELATED"/>
    <property type="match status" value="1"/>
</dbReference>
<dbReference type="Pfam" id="PF04193">
    <property type="entry name" value="PQ-loop"/>
    <property type="match status" value="2"/>
</dbReference>
<evidence type="ECO:0008006" key="8">
    <source>
        <dbReference type="Google" id="ProtNLM"/>
    </source>
</evidence>
<dbReference type="EMBL" id="LODT01000049">
    <property type="protein sequence ID" value="KYQ88677.1"/>
    <property type="molecule type" value="Genomic_DNA"/>
</dbReference>
<dbReference type="OrthoDB" id="407617at2759"/>
<feature type="transmembrane region" description="Helical" evidence="5">
    <location>
        <begin position="38"/>
        <end position="59"/>
    </location>
</feature>
<proteinExistence type="predicted"/>
<feature type="transmembrane region" description="Helical" evidence="5">
    <location>
        <begin position="159"/>
        <end position="180"/>
    </location>
</feature>
<feature type="transmembrane region" description="Helical" evidence="5">
    <location>
        <begin position="127"/>
        <end position="147"/>
    </location>
</feature>
<dbReference type="Gene3D" id="1.20.1280.290">
    <property type="match status" value="2"/>
</dbReference>
<evidence type="ECO:0000313" key="7">
    <source>
        <dbReference type="Proteomes" id="UP000076078"/>
    </source>
</evidence>
<reference evidence="6 7" key="1">
    <citation type="submission" date="2015-12" db="EMBL/GenBank/DDBJ databases">
        <title>Dictyostelia acquired genes for synthesis and detection of signals that induce cell-type specialization by lateral gene transfer from prokaryotes.</title>
        <authorList>
            <person name="Gloeckner G."/>
            <person name="Schaap P."/>
        </authorList>
    </citation>
    <scope>NUCLEOTIDE SEQUENCE [LARGE SCALE GENOMIC DNA]</scope>
    <source>
        <strain evidence="6 7">TK</strain>
    </source>
</reference>
<dbReference type="InterPro" id="IPR051415">
    <property type="entry name" value="LAAT-1"/>
</dbReference>
<feature type="transmembrane region" description="Helical" evidence="5">
    <location>
        <begin position="65"/>
        <end position="87"/>
    </location>
</feature>
<evidence type="ECO:0000256" key="5">
    <source>
        <dbReference type="SAM" id="Phobius"/>
    </source>
</evidence>
<dbReference type="SMART" id="SM00679">
    <property type="entry name" value="CTNS"/>
    <property type="match status" value="2"/>
</dbReference>
<comment type="caution">
    <text evidence="6">The sequence shown here is derived from an EMBL/GenBank/DDBJ whole genome shotgun (WGS) entry which is preliminary data.</text>
</comment>
<organism evidence="6 7">
    <name type="scientific">Tieghemostelium lacteum</name>
    <name type="common">Slime mold</name>
    <name type="synonym">Dictyostelium lacteum</name>
    <dbReference type="NCBI Taxonomy" id="361077"/>
    <lineage>
        <taxon>Eukaryota</taxon>
        <taxon>Amoebozoa</taxon>
        <taxon>Evosea</taxon>
        <taxon>Eumycetozoa</taxon>
        <taxon>Dictyostelia</taxon>
        <taxon>Dictyosteliales</taxon>
        <taxon>Raperosteliaceae</taxon>
        <taxon>Tieghemostelium</taxon>
    </lineage>
</organism>
<accession>A0A151Z436</accession>
<dbReference type="InParanoid" id="A0A151Z436"/>
<feature type="transmembrane region" description="Helical" evidence="5">
    <location>
        <begin position="186"/>
        <end position="209"/>
    </location>
</feature>
<evidence type="ECO:0000313" key="6">
    <source>
        <dbReference type="EMBL" id="KYQ88677.1"/>
    </source>
</evidence>
<feature type="transmembrane region" description="Helical" evidence="5">
    <location>
        <begin position="6"/>
        <end position="26"/>
    </location>
</feature>
<dbReference type="OMA" id="WRIRYRK"/>
<dbReference type="AlphaFoldDB" id="A0A151Z436"/>
<keyword evidence="2 5" id="KW-0812">Transmembrane</keyword>
<keyword evidence="7" id="KW-1185">Reference proteome</keyword>
<dbReference type="InterPro" id="IPR006603">
    <property type="entry name" value="PQ-loop_rpt"/>
</dbReference>
<dbReference type="GO" id="GO:0016020">
    <property type="term" value="C:membrane"/>
    <property type="evidence" value="ECO:0007669"/>
    <property type="project" value="UniProtKB-SubCell"/>
</dbReference>
<dbReference type="PANTHER" id="PTHR16201:SF37">
    <property type="entry name" value="PQ-LOOP REPEAT-CONTAINING PROTEIN"/>
    <property type="match status" value="1"/>
</dbReference>
<gene>
    <name evidence="6" type="ORF">DLAC_10859</name>
</gene>
<evidence type="ECO:0000256" key="4">
    <source>
        <dbReference type="ARBA" id="ARBA00023136"/>
    </source>
</evidence>
<keyword evidence="4 5" id="KW-0472">Membrane</keyword>
<dbReference type="Proteomes" id="UP000076078">
    <property type="component" value="Unassembled WGS sequence"/>
</dbReference>
<comment type="subcellular location">
    <subcellularLocation>
        <location evidence="1">Membrane</location>
        <topology evidence="1">Multi-pass membrane protein</topology>
    </subcellularLocation>
</comment>
<evidence type="ECO:0000256" key="2">
    <source>
        <dbReference type="ARBA" id="ARBA00022692"/>
    </source>
</evidence>
<protein>
    <recommendedName>
        <fullName evidence="8">PQ loop repeat protein</fullName>
    </recommendedName>
</protein>
<sequence length="269" mass="30538">MENKVLSNLFGIAGTIIWSVQLIPQIRLNYQRQSTKGVSLLCFSSWYICGLILSTYLIFSRQTPSLIIQITLFSIFCAIIVFQSLFYERKYPLKKLMFTVGSCLIVSITLAIGIYEMMNVLKGHDSLALISAILSSSFMIIGFFPQIYEIYQSKSSEGLSKIFVVMDFFGGVASILSLVFHVPFDYLAFATYLIVPIFQCIIFGMILYYSKYYAYRITKKNRQEDDIELDINELSPPSELDEDGYYLEDDGFGSNESQSNKSANASILI</sequence>
<keyword evidence="3 5" id="KW-1133">Transmembrane helix</keyword>
<evidence type="ECO:0000256" key="1">
    <source>
        <dbReference type="ARBA" id="ARBA00004141"/>
    </source>
</evidence>
<name>A0A151Z436_TIELA</name>
<feature type="transmembrane region" description="Helical" evidence="5">
    <location>
        <begin position="96"/>
        <end position="115"/>
    </location>
</feature>
<evidence type="ECO:0000256" key="3">
    <source>
        <dbReference type="ARBA" id="ARBA00022989"/>
    </source>
</evidence>